<gene>
    <name evidence="6" type="ORF">DES41_10728</name>
</gene>
<protein>
    <submittedName>
        <fullName evidence="6">LysR family transcriptional regulator</fullName>
    </submittedName>
</protein>
<organism evidence="6 7">
    <name type="scientific">Pseudorhodoferax soli</name>
    <dbReference type="NCBI Taxonomy" id="545864"/>
    <lineage>
        <taxon>Bacteria</taxon>
        <taxon>Pseudomonadati</taxon>
        <taxon>Pseudomonadota</taxon>
        <taxon>Betaproteobacteria</taxon>
        <taxon>Burkholderiales</taxon>
        <taxon>Comamonadaceae</taxon>
    </lineage>
</organism>
<evidence type="ECO:0000259" key="5">
    <source>
        <dbReference type="PROSITE" id="PS50931"/>
    </source>
</evidence>
<evidence type="ECO:0000256" key="1">
    <source>
        <dbReference type="ARBA" id="ARBA00009437"/>
    </source>
</evidence>
<dbReference type="Gene3D" id="3.40.190.10">
    <property type="entry name" value="Periplasmic binding protein-like II"/>
    <property type="match status" value="2"/>
</dbReference>
<dbReference type="Pfam" id="PF03466">
    <property type="entry name" value="LysR_substrate"/>
    <property type="match status" value="1"/>
</dbReference>
<evidence type="ECO:0000313" key="6">
    <source>
        <dbReference type="EMBL" id="RCW68507.1"/>
    </source>
</evidence>
<dbReference type="GO" id="GO:0003677">
    <property type="term" value="F:DNA binding"/>
    <property type="evidence" value="ECO:0007669"/>
    <property type="project" value="UniProtKB-KW"/>
</dbReference>
<dbReference type="AlphaFoldDB" id="A0A368XPR4"/>
<keyword evidence="2" id="KW-0805">Transcription regulation</keyword>
<feature type="domain" description="HTH lysR-type" evidence="5">
    <location>
        <begin position="100"/>
        <end position="157"/>
    </location>
</feature>
<dbReference type="InterPro" id="IPR036390">
    <property type="entry name" value="WH_DNA-bd_sf"/>
</dbReference>
<evidence type="ECO:0000256" key="3">
    <source>
        <dbReference type="ARBA" id="ARBA00023125"/>
    </source>
</evidence>
<dbReference type="InterPro" id="IPR005119">
    <property type="entry name" value="LysR_subst-bd"/>
</dbReference>
<dbReference type="InterPro" id="IPR036388">
    <property type="entry name" value="WH-like_DNA-bd_sf"/>
</dbReference>
<dbReference type="SUPFAM" id="SSF46785">
    <property type="entry name" value="Winged helix' DNA-binding domain"/>
    <property type="match status" value="2"/>
</dbReference>
<accession>A0A368XPR4</accession>
<comment type="similarity">
    <text evidence="1">Belongs to the LysR transcriptional regulatory family.</text>
</comment>
<dbReference type="Gene3D" id="1.10.10.10">
    <property type="entry name" value="Winged helix-like DNA-binding domain superfamily/Winged helix DNA-binding domain"/>
    <property type="match status" value="2"/>
</dbReference>
<dbReference type="InterPro" id="IPR050950">
    <property type="entry name" value="HTH-type_LysR_regulators"/>
</dbReference>
<keyword evidence="4" id="KW-0804">Transcription</keyword>
<dbReference type="RefSeq" id="WP_114470057.1">
    <property type="nucleotide sequence ID" value="NZ_QPJK01000007.1"/>
</dbReference>
<dbReference type="GO" id="GO:0003700">
    <property type="term" value="F:DNA-binding transcription factor activity"/>
    <property type="evidence" value="ECO:0007669"/>
    <property type="project" value="InterPro"/>
</dbReference>
<proteinExistence type="inferred from homology"/>
<dbReference type="GO" id="GO:0005829">
    <property type="term" value="C:cytosol"/>
    <property type="evidence" value="ECO:0007669"/>
    <property type="project" value="TreeGrafter"/>
</dbReference>
<dbReference type="PANTHER" id="PTHR30419:SF14">
    <property type="entry name" value="LYSR FAMILY TRANSCRIPTIONAL REGULATOR"/>
    <property type="match status" value="1"/>
</dbReference>
<comment type="caution">
    <text evidence="6">The sequence shown here is derived from an EMBL/GenBank/DDBJ whole genome shotgun (WGS) entry which is preliminary data.</text>
</comment>
<dbReference type="OrthoDB" id="8981337at2"/>
<name>A0A368XPR4_9BURK</name>
<evidence type="ECO:0000256" key="4">
    <source>
        <dbReference type="ARBA" id="ARBA00023163"/>
    </source>
</evidence>
<reference evidence="6 7" key="1">
    <citation type="submission" date="2018-07" db="EMBL/GenBank/DDBJ databases">
        <title>Genomic Encyclopedia of Type Strains, Phase IV (KMG-IV): sequencing the most valuable type-strain genomes for metagenomic binning, comparative biology and taxonomic classification.</title>
        <authorList>
            <person name="Goeker M."/>
        </authorList>
    </citation>
    <scope>NUCLEOTIDE SEQUENCE [LARGE SCALE GENOMIC DNA]</scope>
    <source>
        <strain evidence="6 7">DSM 21634</strain>
    </source>
</reference>
<dbReference type="SUPFAM" id="SSF53850">
    <property type="entry name" value="Periplasmic binding protein-like II"/>
    <property type="match status" value="1"/>
</dbReference>
<dbReference type="InterPro" id="IPR000847">
    <property type="entry name" value="LysR_HTH_N"/>
</dbReference>
<dbReference type="PROSITE" id="PS50931">
    <property type="entry name" value="HTH_LYSR"/>
    <property type="match status" value="2"/>
</dbReference>
<sequence>MTILRLLHVFAAVAQAGSVRSASDAVRRAPSAVSRSIAQLEHALGVPLFERRGLGMALTVAGQVALDRWQSIDAELAPVIDEARQGRVRVPPASVQEALLDDRRLRAASLLAEMQHMPAVALRLGVTQPAVSAALSRLEQALGERLFLRTPRGLLPSAVGLRWLIRFDRVLAALRHLEDDIAATTGRLQGLVTVGALPLARVQLLPHAVASVLERHPGLRVHSLESPYEDLCAGLLAGKLDFIVGALRPSADKALTSETLFTEQLGVIASTRHPLARRRRLTLADLRGWPWVLSRPGTPLRESLAQHFLAHGEPAPHATVETGDQALVRGLLLQGQMLTVLSAHQLRHEIEGGQLCTLPITLDGLTRRIGITLRAGARLAPTALALIASIRTIAATDGTAEIA</sequence>
<dbReference type="Proteomes" id="UP000252884">
    <property type="component" value="Unassembled WGS sequence"/>
</dbReference>
<dbReference type="PRINTS" id="PR00039">
    <property type="entry name" value="HTHLYSR"/>
</dbReference>
<dbReference type="Pfam" id="PF00126">
    <property type="entry name" value="HTH_1"/>
    <property type="match status" value="2"/>
</dbReference>
<keyword evidence="7" id="KW-1185">Reference proteome</keyword>
<keyword evidence="3" id="KW-0238">DNA-binding</keyword>
<evidence type="ECO:0000256" key="2">
    <source>
        <dbReference type="ARBA" id="ARBA00023015"/>
    </source>
</evidence>
<dbReference type="EMBL" id="QPJK01000007">
    <property type="protein sequence ID" value="RCW68507.1"/>
    <property type="molecule type" value="Genomic_DNA"/>
</dbReference>
<dbReference type="PANTHER" id="PTHR30419">
    <property type="entry name" value="HTH-TYPE TRANSCRIPTIONAL REGULATOR YBHD"/>
    <property type="match status" value="1"/>
</dbReference>
<evidence type="ECO:0000313" key="7">
    <source>
        <dbReference type="Proteomes" id="UP000252884"/>
    </source>
</evidence>
<feature type="domain" description="HTH lysR-type" evidence="5">
    <location>
        <begin position="1"/>
        <end position="59"/>
    </location>
</feature>